<dbReference type="OrthoDB" id="3650at27994"/>
<keyword evidence="3" id="KW-1185">Reference proteome</keyword>
<dbReference type="EMBL" id="AP011946">
    <property type="protein sequence ID" value="BAM38997.1"/>
    <property type="molecule type" value="Genomic_DNA"/>
</dbReference>
<reference evidence="2 3" key="1">
    <citation type="journal article" date="2012" name="MBio">
        <title>Comparative genome analysis of three eukaryotic parasites with differing abilities to transform leukocytes reveals key mediators of Theileria-induced leukocyte transformation.</title>
        <authorList>
            <person name="Hayashida K."/>
            <person name="Hara Y."/>
            <person name="Abe T."/>
            <person name="Yamasaki C."/>
            <person name="Toyoda A."/>
            <person name="Kosuge T."/>
            <person name="Suzuki Y."/>
            <person name="Sato Y."/>
            <person name="Kawashima S."/>
            <person name="Katayama T."/>
            <person name="Wakaguri H."/>
            <person name="Inoue N."/>
            <person name="Homma K."/>
            <person name="Tada-Umezaki M."/>
            <person name="Yagi Y."/>
            <person name="Fujii Y."/>
            <person name="Habara T."/>
            <person name="Kanehisa M."/>
            <person name="Watanabe H."/>
            <person name="Ito K."/>
            <person name="Gojobori T."/>
            <person name="Sugawara H."/>
            <person name="Imanishi T."/>
            <person name="Weir W."/>
            <person name="Gardner M."/>
            <person name="Pain A."/>
            <person name="Shiels B."/>
            <person name="Hattori M."/>
            <person name="Nene V."/>
            <person name="Sugimoto C."/>
        </authorList>
    </citation>
    <scope>NUCLEOTIDE SEQUENCE [LARGE SCALE GENOMIC DNA]</scope>
    <source>
        <strain evidence="2 3">Shintoku</strain>
    </source>
</reference>
<dbReference type="Proteomes" id="UP000003786">
    <property type="component" value="Chromosome 1"/>
</dbReference>
<dbReference type="GeneID" id="20713372"/>
<organism evidence="2 3">
    <name type="scientific">Theileria orientalis strain Shintoku</name>
    <dbReference type="NCBI Taxonomy" id="869250"/>
    <lineage>
        <taxon>Eukaryota</taxon>
        <taxon>Sar</taxon>
        <taxon>Alveolata</taxon>
        <taxon>Apicomplexa</taxon>
        <taxon>Aconoidasida</taxon>
        <taxon>Piroplasmida</taxon>
        <taxon>Theileriidae</taxon>
        <taxon>Theileria</taxon>
    </lineage>
</organism>
<sequence length="185" mass="20410">MAVIFIYTILAIHTRIPSAKRIINSVPKVMFITVGVVLGNSFFDPLSYAGVSKVVKPEKISNPGKSPSDAPPSSPEALSDSPQEMVPASGEKGAVSNGNKADEQYGDNAVITIHALIVLFMRFAMSKLSAGYNETRISLGYCLPKFRPNHRMSRSNVGWYLFRKTFKTAWKAIGDDFDMDIRTYL</sequence>
<name>J4CC94_THEOR</name>
<feature type="region of interest" description="Disordered" evidence="1">
    <location>
        <begin position="59"/>
        <end position="99"/>
    </location>
</feature>
<gene>
    <name evidence="2" type="ORF">TOT_010000462</name>
</gene>
<dbReference type="VEuPathDB" id="PiroplasmaDB:TOT_010000462"/>
<dbReference type="KEGG" id="tot:TOT_010000462"/>
<protein>
    <submittedName>
        <fullName evidence="2">Uncharacterized protein</fullName>
    </submittedName>
</protein>
<dbReference type="RefSeq" id="XP_009689298.1">
    <property type="nucleotide sequence ID" value="XM_009691003.1"/>
</dbReference>
<accession>J4CC94</accession>
<dbReference type="AlphaFoldDB" id="J4CC94"/>
<evidence type="ECO:0000313" key="2">
    <source>
        <dbReference type="EMBL" id="BAM38997.1"/>
    </source>
</evidence>
<evidence type="ECO:0000313" key="3">
    <source>
        <dbReference type="Proteomes" id="UP000003786"/>
    </source>
</evidence>
<proteinExistence type="predicted"/>
<evidence type="ECO:0000256" key="1">
    <source>
        <dbReference type="SAM" id="MobiDB-lite"/>
    </source>
</evidence>